<sequence>MREIISTSTKLEVQKQLTPKEGAKKGPEYNTAMTPFIQEVWNPENARLNSYSLDKMIHHLQSIH</sequence>
<reference evidence="1" key="1">
    <citation type="journal article" date="2022" name="Cell">
        <title>Design, construction, and in vivo augmentation of a complex gut microbiome.</title>
        <authorList>
            <person name="Cheng A.G."/>
            <person name="Ho P.Y."/>
            <person name="Aranda-Diaz A."/>
            <person name="Jain S."/>
            <person name="Yu F.B."/>
            <person name="Meng X."/>
            <person name="Wang M."/>
            <person name="Iakiviak M."/>
            <person name="Nagashima K."/>
            <person name="Zhao A."/>
            <person name="Murugkar P."/>
            <person name="Patil A."/>
            <person name="Atabakhsh K."/>
            <person name="Weakley A."/>
            <person name="Yan J."/>
            <person name="Brumbaugh A.R."/>
            <person name="Higginbottom S."/>
            <person name="Dimas A."/>
            <person name="Shiver A.L."/>
            <person name="Deutschbauer A."/>
            <person name="Neff N."/>
            <person name="Sonnenburg J.L."/>
            <person name="Huang K.C."/>
            <person name="Fischbach M.A."/>
        </authorList>
    </citation>
    <scope>NUCLEOTIDE SEQUENCE</scope>
    <source>
        <strain evidence="1">JC50</strain>
    </source>
</reference>
<protein>
    <submittedName>
        <fullName evidence="1">Uncharacterized protein</fullName>
    </submittedName>
</protein>
<evidence type="ECO:0000313" key="1">
    <source>
        <dbReference type="EMBL" id="UWN65111.1"/>
    </source>
</evidence>
<dbReference type="Proteomes" id="UP001058267">
    <property type="component" value="Chromosome"/>
</dbReference>
<organism evidence="1 2">
    <name type="scientific">Alistipes senegalensis JC50</name>
    <dbReference type="NCBI Taxonomy" id="1033732"/>
    <lineage>
        <taxon>Bacteria</taxon>
        <taxon>Pseudomonadati</taxon>
        <taxon>Bacteroidota</taxon>
        <taxon>Bacteroidia</taxon>
        <taxon>Bacteroidales</taxon>
        <taxon>Rikenellaceae</taxon>
        <taxon>Alistipes</taxon>
    </lineage>
</organism>
<proteinExistence type="predicted"/>
<name>A0ABY5V649_9BACT</name>
<evidence type="ECO:0000313" key="2">
    <source>
        <dbReference type="Proteomes" id="UP001058267"/>
    </source>
</evidence>
<dbReference type="EMBL" id="CP102252">
    <property type="protein sequence ID" value="UWN65111.1"/>
    <property type="molecule type" value="Genomic_DNA"/>
</dbReference>
<gene>
    <name evidence="1" type="ORF">NQ519_15455</name>
</gene>
<accession>A0ABY5V649</accession>
<keyword evidence="2" id="KW-1185">Reference proteome</keyword>
<dbReference type="RefSeq" id="WP_227901072.1">
    <property type="nucleotide sequence ID" value="NZ_CP102252.1"/>
</dbReference>